<proteinExistence type="predicted"/>
<feature type="region of interest" description="Disordered" evidence="1">
    <location>
        <begin position="297"/>
        <end position="317"/>
    </location>
</feature>
<keyword evidence="3" id="KW-1185">Reference proteome</keyword>
<dbReference type="Proteomes" id="UP000265618">
    <property type="component" value="Unassembled WGS sequence"/>
</dbReference>
<reference evidence="2 3" key="1">
    <citation type="journal article" date="2018" name="PLoS ONE">
        <title>The draft genome of Kipferlia bialata reveals reductive genome evolution in fornicate parasites.</title>
        <authorList>
            <person name="Tanifuji G."/>
            <person name="Takabayashi S."/>
            <person name="Kume K."/>
            <person name="Takagi M."/>
            <person name="Nakayama T."/>
            <person name="Kamikawa R."/>
            <person name="Inagaki Y."/>
            <person name="Hashimoto T."/>
        </authorList>
    </citation>
    <scope>NUCLEOTIDE SEQUENCE [LARGE SCALE GENOMIC DNA]</scope>
    <source>
        <strain evidence="2">NY0173</strain>
    </source>
</reference>
<dbReference type="EMBL" id="BDIP01005133">
    <property type="protein sequence ID" value="GIQ89521.1"/>
    <property type="molecule type" value="Genomic_DNA"/>
</dbReference>
<feature type="non-terminal residue" evidence="2">
    <location>
        <position position="1"/>
    </location>
</feature>
<sequence>MVFSAESLAEELGHILDASTTPEERRERLSLLINTIVHSDSEYLILETNWGTLQPAVATVLQYKAITTASGEVTNTGAPLDLFALLGSFCVSRTRYAEAAAAYAASGLVAQVNAIKLGPDCEESLEMAASRLSAAERCARLRFDPSAPIDVVPGAEEEVGLHNLPVAIERMADTPSPLTLSARALVALAADARARVFLLGQGCSIPQPESLSYYQEPMTFPARIVARLRPVEVMVSLAHVGALDRSLMLCKRLGLASARVLARLGEAVGIVHAGIATNKEYLPQGYSLRYLIPPATRADPRHTDTTSEVETAAETEE</sequence>
<protein>
    <submittedName>
        <fullName evidence="2">Uncharacterized protein</fullName>
    </submittedName>
</protein>
<dbReference type="AlphaFoldDB" id="A0A9K3D625"/>
<evidence type="ECO:0000313" key="3">
    <source>
        <dbReference type="Proteomes" id="UP000265618"/>
    </source>
</evidence>
<name>A0A9K3D625_9EUKA</name>
<organism evidence="2 3">
    <name type="scientific">Kipferlia bialata</name>
    <dbReference type="NCBI Taxonomy" id="797122"/>
    <lineage>
        <taxon>Eukaryota</taxon>
        <taxon>Metamonada</taxon>
        <taxon>Carpediemonas-like organisms</taxon>
        <taxon>Kipferlia</taxon>
    </lineage>
</organism>
<evidence type="ECO:0000313" key="2">
    <source>
        <dbReference type="EMBL" id="GIQ89521.1"/>
    </source>
</evidence>
<comment type="caution">
    <text evidence="2">The sequence shown here is derived from an EMBL/GenBank/DDBJ whole genome shotgun (WGS) entry which is preliminary data.</text>
</comment>
<evidence type="ECO:0000256" key="1">
    <source>
        <dbReference type="SAM" id="MobiDB-lite"/>
    </source>
</evidence>
<accession>A0A9K3D625</accession>
<gene>
    <name evidence="2" type="ORF">KIPB_012014</name>
</gene>